<keyword evidence="2" id="KW-0132">Cell division</keyword>
<dbReference type="InterPro" id="IPR010379">
    <property type="entry name" value="EzrA"/>
</dbReference>
<dbReference type="HOGENOM" id="CLU_034079_1_0_9"/>
<evidence type="ECO:0000313" key="11">
    <source>
        <dbReference type="Proteomes" id="UP000000271"/>
    </source>
</evidence>
<dbReference type="GO" id="GO:0005940">
    <property type="term" value="C:septin ring"/>
    <property type="evidence" value="ECO:0007669"/>
    <property type="project" value="InterPro"/>
</dbReference>
<evidence type="ECO:0000256" key="2">
    <source>
        <dbReference type="ARBA" id="ARBA00022618"/>
    </source>
</evidence>
<evidence type="ECO:0000256" key="6">
    <source>
        <dbReference type="ARBA" id="ARBA00023136"/>
    </source>
</evidence>
<dbReference type="Pfam" id="PF06160">
    <property type="entry name" value="EzrA"/>
    <property type="match status" value="1"/>
</dbReference>
<evidence type="ECO:0000256" key="8">
    <source>
        <dbReference type="ARBA" id="ARBA00023306"/>
    </source>
</evidence>
<feature type="coiled-coil region" evidence="9">
    <location>
        <begin position="370"/>
        <end position="397"/>
    </location>
</feature>
<evidence type="ECO:0000313" key="10">
    <source>
        <dbReference type="EMBL" id="ADH98838.1"/>
    </source>
</evidence>
<dbReference type="EMBL" id="CP001791">
    <property type="protein sequence ID" value="ADH98838.1"/>
    <property type="molecule type" value="Genomic_DNA"/>
</dbReference>
<dbReference type="KEGG" id="bse:Bsel_1326"/>
<sequence length="571" mass="66482">MLNVIYIIIGLFLVITIYSAWQRRQLYKEVDRLENEKIKLMNEPVAEELKRIKGLTMSGETEERFEQWREEWDYIVTKLLPNIEERLFDIEELANKYRFISAKKKCSFVDEELSQIEGRMKEIIKEVDELVDSEEKNREEVLDVQSEFDHAMKLLMEQKASLGGAGDSLENRFRAIEENFPEFDELTEDGNYLQARELLLKTREQLREEIRLMESVPQYLVKMEKDLPRQLNDIQAGIKEMEESGFEMKHFSISWQLGELRQRLITLLPLVEKLQLNDVDGPLQRIDEEIEQIYETLEQEVLSKDACVKQLPSIEQKVDAIPERMDHLRSEIEAVKLNYQLDEEEESRALDYEKKGKELSGRFAALKDAFEEKKQSNTSLRKQLADLDETVSKLLEDTVSMQEGFADMRADEHKAAQQLAKSRRSIQASEKRIRRSNIPEIPEQVILALDDAKERVEDARKELSEVPIAMKRVNEKTEAAVKEADAVHELVDITIHHAALAERVIQYGNRFRSNNDHVQINLLKAEDRFRTGLYDEALQLSLEAVSFVEPDSAEQFQQEAYAGKESGMVHT</sequence>
<dbReference type="OrthoDB" id="1654473at2"/>
<evidence type="ECO:0000256" key="5">
    <source>
        <dbReference type="ARBA" id="ARBA00023054"/>
    </source>
</evidence>
<dbReference type="GO" id="GO:0000917">
    <property type="term" value="P:division septum assembly"/>
    <property type="evidence" value="ECO:0007669"/>
    <property type="project" value="UniProtKB-KW"/>
</dbReference>
<keyword evidence="6" id="KW-0472">Membrane</keyword>
<proteinExistence type="predicted"/>
<comment type="subcellular location">
    <subcellularLocation>
        <location evidence="1">Cell membrane</location>
        <topology evidence="1">Single-pass membrane protein</topology>
    </subcellularLocation>
</comment>
<dbReference type="RefSeq" id="WP_013172262.1">
    <property type="nucleotide sequence ID" value="NC_014219.1"/>
</dbReference>
<keyword evidence="11" id="KW-1185">Reference proteome</keyword>
<dbReference type="Proteomes" id="UP000000271">
    <property type="component" value="Chromosome"/>
</dbReference>
<evidence type="ECO:0000256" key="3">
    <source>
        <dbReference type="ARBA" id="ARBA00022692"/>
    </source>
</evidence>
<keyword evidence="3" id="KW-0812">Transmembrane</keyword>
<dbReference type="AlphaFoldDB" id="D6XSQ2"/>
<evidence type="ECO:0000256" key="1">
    <source>
        <dbReference type="ARBA" id="ARBA00004162"/>
    </source>
</evidence>
<protein>
    <submittedName>
        <fullName evidence="10">Septation ring formation regulator EzrA</fullName>
    </submittedName>
</protein>
<dbReference type="GO" id="GO:0005886">
    <property type="term" value="C:plasma membrane"/>
    <property type="evidence" value="ECO:0007669"/>
    <property type="project" value="UniProtKB-SubCell"/>
</dbReference>
<keyword evidence="8" id="KW-0131">Cell cycle</keyword>
<reference evidence="10" key="1">
    <citation type="submission" date="2009-10" db="EMBL/GenBank/DDBJ databases">
        <title>Complete sequence of Bacillus selenitireducens MLS10.</title>
        <authorList>
            <consortium name="US DOE Joint Genome Institute"/>
            <person name="Lucas S."/>
            <person name="Copeland A."/>
            <person name="Lapidus A."/>
            <person name="Glavina del Rio T."/>
            <person name="Dalin E."/>
            <person name="Tice H."/>
            <person name="Bruce D."/>
            <person name="Goodwin L."/>
            <person name="Pitluck S."/>
            <person name="Sims D."/>
            <person name="Brettin T."/>
            <person name="Detter J.C."/>
            <person name="Han C."/>
            <person name="Larimer F."/>
            <person name="Land M."/>
            <person name="Hauser L."/>
            <person name="Kyrpides N."/>
            <person name="Ovchinnikova G."/>
            <person name="Stolz J."/>
        </authorList>
    </citation>
    <scope>NUCLEOTIDE SEQUENCE [LARGE SCALE GENOMIC DNA]</scope>
    <source>
        <strain evidence="10">MLS10</strain>
    </source>
</reference>
<keyword evidence="7" id="KW-0717">Septation</keyword>
<evidence type="ECO:0000256" key="9">
    <source>
        <dbReference type="SAM" id="Coils"/>
    </source>
</evidence>
<accession>D6XSQ2</accession>
<keyword evidence="4" id="KW-1133">Transmembrane helix</keyword>
<dbReference type="GO" id="GO:0000921">
    <property type="term" value="P:septin ring assembly"/>
    <property type="evidence" value="ECO:0007669"/>
    <property type="project" value="InterPro"/>
</dbReference>
<evidence type="ECO:0000256" key="4">
    <source>
        <dbReference type="ARBA" id="ARBA00022989"/>
    </source>
</evidence>
<keyword evidence="5 9" id="KW-0175">Coiled coil</keyword>
<organism evidence="10 11">
    <name type="scientific">Bacillus selenitireducens (strain ATCC 700615 / DSM 15326 / MLS10)</name>
    <dbReference type="NCBI Taxonomy" id="439292"/>
    <lineage>
        <taxon>Bacteria</taxon>
        <taxon>Bacillati</taxon>
        <taxon>Bacillota</taxon>
        <taxon>Bacilli</taxon>
        <taxon>Bacillales</taxon>
        <taxon>Bacillaceae</taxon>
        <taxon>Salisediminibacterium</taxon>
    </lineage>
</organism>
<evidence type="ECO:0000256" key="7">
    <source>
        <dbReference type="ARBA" id="ARBA00023210"/>
    </source>
</evidence>
<dbReference type="STRING" id="439292.Bsel_1326"/>
<gene>
    <name evidence="10" type="ordered locus">Bsel_1326</name>
</gene>
<dbReference type="eggNOG" id="COG4477">
    <property type="taxonomic scope" value="Bacteria"/>
</dbReference>
<name>D6XSQ2_BACIE</name>